<dbReference type="InterPro" id="IPR036034">
    <property type="entry name" value="PDZ_sf"/>
</dbReference>
<dbReference type="AlphaFoldDB" id="A0A370DVI5"/>
<dbReference type="InterPro" id="IPR007314">
    <property type="entry name" value="Cofac_haem-bd_dom"/>
</dbReference>
<evidence type="ECO:0000313" key="3">
    <source>
        <dbReference type="Proteomes" id="UP000254771"/>
    </source>
</evidence>
<dbReference type="Pfam" id="PF13180">
    <property type="entry name" value="PDZ_2"/>
    <property type="match status" value="1"/>
</dbReference>
<keyword evidence="3" id="KW-1185">Reference proteome</keyword>
<organism evidence="2 3">
    <name type="scientific">endosymbiont of Escarpia spicata</name>
    <dbReference type="NCBI Taxonomy" id="2200908"/>
    <lineage>
        <taxon>Bacteria</taxon>
        <taxon>Pseudomonadati</taxon>
        <taxon>Pseudomonadota</taxon>
        <taxon>Gammaproteobacteria</taxon>
        <taxon>sulfur-oxidizing symbionts</taxon>
    </lineage>
</organism>
<reference evidence="2 3" key="1">
    <citation type="journal article" date="2018" name="ISME J.">
        <title>Endosymbiont genomes yield clues of tubeworm success.</title>
        <authorList>
            <person name="Li Y."/>
            <person name="Liles M.R."/>
            <person name="Halanych K.M."/>
        </authorList>
    </citation>
    <scope>NUCLEOTIDE SEQUENCE [LARGE SCALE GENOMIC DNA]</scope>
    <source>
        <strain evidence="2">A1462</strain>
    </source>
</reference>
<name>A0A370DVI5_9GAMM</name>
<dbReference type="EMBL" id="QFXE01000001">
    <property type="protein sequence ID" value="RDH88660.1"/>
    <property type="molecule type" value="Genomic_DNA"/>
</dbReference>
<sequence>MADEKSAHGSQQQATVVALSELMNVERLMEQIEDRQAIFVGETHDRYEHHLNQLAIIQGMYKKHPDMVIGLEFFQQPFQPVLDRYISGEIDENALLRESEYFDRWRYDYRLYRPIFRYAKENGIPLIALNLEKEITSQASAGGIDSIEKTLKLRIPKEIDRSDTAYRQRLEAVFQMHPHPEKRNFDHFMDVQLLWDEGMAERAAAWFRENPQGHMVILAGGGHIAYGSGIPNRLKRRVPVTTAIVINASTASELEPAMGDFVMMTKPNRLHPTGKLGVFLDVEESPVKVSGFSPHSGAEKVGVRKGDRILQVGEHEITSYADVRIALMDSLPGEKVDVVVRRTWPVLGSANHTIEVELR</sequence>
<dbReference type="SMART" id="SM00228">
    <property type="entry name" value="PDZ"/>
    <property type="match status" value="1"/>
</dbReference>
<gene>
    <name evidence="2" type="ORF">DIZ78_00885</name>
</gene>
<dbReference type="Proteomes" id="UP000254771">
    <property type="component" value="Unassembled WGS sequence"/>
</dbReference>
<dbReference type="CDD" id="cd14727">
    <property type="entry name" value="ChanN-like"/>
    <property type="match status" value="1"/>
</dbReference>
<accession>A0A370DVI5</accession>
<evidence type="ECO:0000313" key="2">
    <source>
        <dbReference type="EMBL" id="RDH88660.1"/>
    </source>
</evidence>
<dbReference type="Gene3D" id="2.30.42.10">
    <property type="match status" value="1"/>
</dbReference>
<dbReference type="InterPro" id="IPR001478">
    <property type="entry name" value="PDZ"/>
</dbReference>
<evidence type="ECO:0000259" key="1">
    <source>
        <dbReference type="SMART" id="SM00228"/>
    </source>
</evidence>
<protein>
    <recommendedName>
        <fullName evidence="1">PDZ domain-containing protein</fullName>
    </recommendedName>
</protein>
<proteinExistence type="predicted"/>
<dbReference type="Gene3D" id="3.40.50.11550">
    <property type="match status" value="1"/>
</dbReference>
<comment type="caution">
    <text evidence="2">The sequence shown here is derived from an EMBL/GenBank/DDBJ whole genome shotgun (WGS) entry which is preliminary data.</text>
</comment>
<dbReference type="SUPFAM" id="SSF50156">
    <property type="entry name" value="PDZ domain-like"/>
    <property type="match status" value="1"/>
</dbReference>
<dbReference type="SUPFAM" id="SSF159501">
    <property type="entry name" value="EreA/ChaN-like"/>
    <property type="match status" value="1"/>
</dbReference>
<dbReference type="Pfam" id="PF04187">
    <property type="entry name" value="Cofac_haem_bdg"/>
    <property type="match status" value="1"/>
</dbReference>
<feature type="domain" description="PDZ" evidence="1">
    <location>
        <begin position="274"/>
        <end position="344"/>
    </location>
</feature>